<feature type="domain" description="Resolvase/invertase-type recombinase catalytic" evidence="3">
    <location>
        <begin position="2"/>
        <end position="137"/>
    </location>
</feature>
<dbReference type="Proteomes" id="UP000700732">
    <property type="component" value="Unassembled WGS sequence"/>
</dbReference>
<evidence type="ECO:0000313" key="5">
    <source>
        <dbReference type="Proteomes" id="UP000700732"/>
    </source>
</evidence>
<keyword evidence="1" id="KW-0238">DNA-binding</keyword>
<evidence type="ECO:0000259" key="3">
    <source>
        <dbReference type="PROSITE" id="PS51736"/>
    </source>
</evidence>
<dbReference type="Gene3D" id="3.40.50.1390">
    <property type="entry name" value="Resolvase, N-terminal catalytic domain"/>
    <property type="match status" value="1"/>
</dbReference>
<gene>
    <name evidence="4" type="ORF">FH603_5367</name>
</gene>
<evidence type="ECO:0000256" key="1">
    <source>
        <dbReference type="ARBA" id="ARBA00023125"/>
    </source>
</evidence>
<dbReference type="SUPFAM" id="SSF53041">
    <property type="entry name" value="Resolvase-like"/>
    <property type="match status" value="1"/>
</dbReference>
<dbReference type="PROSITE" id="PS51736">
    <property type="entry name" value="RECOMBINASES_3"/>
    <property type="match status" value="1"/>
</dbReference>
<dbReference type="EMBL" id="VFIA01000061">
    <property type="protein sequence ID" value="MBC3794835.1"/>
    <property type="molecule type" value="Genomic_DNA"/>
</dbReference>
<dbReference type="Pfam" id="PF07508">
    <property type="entry name" value="Recombinase"/>
    <property type="match status" value="1"/>
</dbReference>
<organism evidence="4 5">
    <name type="scientific">Spirosoma utsteinense</name>
    <dbReference type="NCBI Taxonomy" id="2585773"/>
    <lineage>
        <taxon>Bacteria</taxon>
        <taxon>Pseudomonadati</taxon>
        <taxon>Bacteroidota</taxon>
        <taxon>Cytophagia</taxon>
        <taxon>Cytophagales</taxon>
        <taxon>Cytophagaceae</taxon>
        <taxon>Spirosoma</taxon>
    </lineage>
</organism>
<dbReference type="InterPro" id="IPR006119">
    <property type="entry name" value="Resolv_N"/>
</dbReference>
<proteinExistence type="predicted"/>
<accession>A0ABR6WE66</accession>
<dbReference type="CDD" id="cd00338">
    <property type="entry name" value="Ser_Recombinase"/>
    <property type="match status" value="1"/>
</dbReference>
<dbReference type="RefSeq" id="WP_186741737.1">
    <property type="nucleotide sequence ID" value="NZ_VFIA01000061.1"/>
</dbReference>
<keyword evidence="5" id="KW-1185">Reference proteome</keyword>
<dbReference type="SMART" id="SM00857">
    <property type="entry name" value="Resolvase"/>
    <property type="match status" value="1"/>
</dbReference>
<dbReference type="PANTHER" id="PTHR30461:SF2">
    <property type="entry name" value="SERINE RECOMBINASE PINE-RELATED"/>
    <property type="match status" value="1"/>
</dbReference>
<dbReference type="InterPro" id="IPR036162">
    <property type="entry name" value="Resolvase-like_N_sf"/>
</dbReference>
<dbReference type="InterPro" id="IPR011109">
    <property type="entry name" value="DNA_bind_recombinase_dom"/>
</dbReference>
<reference evidence="4 5" key="1">
    <citation type="submission" date="2019-06" db="EMBL/GenBank/DDBJ databases">
        <title>Spirosoma utsteinense sp. nov. isolated from Antarctic ice-free soils.</title>
        <authorList>
            <person name="Tahon G."/>
        </authorList>
    </citation>
    <scope>NUCLEOTIDE SEQUENCE [LARGE SCALE GENOMIC DNA]</scope>
    <source>
        <strain evidence="4 5">LMG 31447</strain>
    </source>
</reference>
<name>A0ABR6WE66_9BACT</name>
<evidence type="ECO:0000313" key="4">
    <source>
        <dbReference type="EMBL" id="MBC3794835.1"/>
    </source>
</evidence>
<protein>
    <submittedName>
        <fullName evidence="4">DNA invertase Pin-like site-specific DNA recombinase</fullName>
    </submittedName>
</protein>
<keyword evidence="2" id="KW-0233">DNA recombination</keyword>
<evidence type="ECO:0000256" key="2">
    <source>
        <dbReference type="ARBA" id="ARBA00023172"/>
    </source>
</evidence>
<dbReference type="PANTHER" id="PTHR30461">
    <property type="entry name" value="DNA-INVERTASE FROM LAMBDOID PROPHAGE"/>
    <property type="match status" value="1"/>
</dbReference>
<dbReference type="InterPro" id="IPR050639">
    <property type="entry name" value="SSR_resolvase"/>
</dbReference>
<comment type="caution">
    <text evidence="4">The sequence shown here is derived from an EMBL/GenBank/DDBJ whole genome shotgun (WGS) entry which is preliminary data.</text>
</comment>
<sequence length="232" mass="25913">MKYVPYYRVSTAGQGKSGLGLAAQQEIVKRFLKADDEVLTEFIEVESGKRADRPQLAAAMALAKQHKARLLIAKLDRLSRNVSFIFSLRNAEVDFVACDIPDANTLTVGIMAVLAQHERELIGQRTRAALAAKKAQGYKLGMPNITPAVTQRGLEVRQHNARTNQANRQAAELIRLYRLEGLTYQAIAQQLNRMGYRTRRGKEFFATSVQRLDPSTPTKAWGETDVIRTDLA</sequence>
<dbReference type="Pfam" id="PF00239">
    <property type="entry name" value="Resolvase"/>
    <property type="match status" value="1"/>
</dbReference>